<evidence type="ECO:0000313" key="10">
    <source>
        <dbReference type="Proteomes" id="UP000098628"/>
    </source>
</evidence>
<evidence type="ECO:0000313" key="4">
    <source>
        <dbReference type="EMBL" id="AEN80116.1"/>
    </source>
</evidence>
<dbReference type="Proteomes" id="UP000114267">
    <property type="component" value="Segment"/>
</dbReference>
<reference evidence="3" key="3">
    <citation type="submission" date="2007-10" db="EMBL/GenBank/DDBJ databases">
        <title>Discovery and functional identification of novel Duck enteritis virus UL8 gene.</title>
        <authorList>
            <person name="Cheng A.C."/>
            <person name="Wang M.S."/>
            <person name="Zhu D.K."/>
            <person name="Guo Y.F."/>
            <person name="Jia R.Y."/>
            <person name="Luo Q.H."/>
        </authorList>
    </citation>
    <scope>NUCLEOTIDE SEQUENCE</scope>
    <source>
        <strain evidence="3">CHv</strain>
    </source>
</reference>
<accession>A3RMA2</accession>
<dbReference type="HAMAP" id="MF_04010">
    <property type="entry name" value="HSV_HEPA"/>
    <property type="match status" value="1"/>
</dbReference>
<keyword evidence="3" id="KW-0547">Nucleotide-binding</keyword>
<dbReference type="Proteomes" id="UP000180937">
    <property type="component" value="Segment"/>
</dbReference>
<dbReference type="Proteomes" id="UP000164963">
    <property type="component" value="Genome"/>
</dbReference>
<evidence type="ECO:0000313" key="2">
    <source>
        <dbReference type="EMBL" id="ABU49252.1"/>
    </source>
</evidence>
<reference evidence="10" key="11">
    <citation type="submission" date="2014-03" db="EMBL/GenBank/DDBJ databases">
        <title>Protective efficacy and genomic characteristics of a duck enteritis virus attenuated by serial passage in chick embryo fibroblast.</title>
        <authorList>
            <person name="Yang C."/>
            <person name="Li Q."/>
            <person name="Li J."/>
            <person name="Liu D."/>
            <person name="Li L."/>
            <person name="Li H."/>
            <person name="Xia Y."/>
            <person name="Yang H."/>
            <person name="Yu K."/>
        </authorList>
    </citation>
    <scope>NUCLEOTIDE SEQUENCE [LARGE SCALE GENOMIC DNA]</scope>
</reference>
<dbReference type="EMBL" id="EU082088">
    <property type="protein sequence ID" value="ABU49252.1"/>
    <property type="molecule type" value="Genomic_DNA"/>
</dbReference>
<evidence type="ECO:0000313" key="1">
    <source>
        <dbReference type="EMBL" id="ABN80456.1"/>
    </source>
</evidence>
<evidence type="ECO:0000313" key="14">
    <source>
        <dbReference type="Proteomes" id="UP000164963"/>
    </source>
</evidence>
<dbReference type="EMBL" id="JQ647509">
    <property type="protein sequence ID" value="AFC61875.1"/>
    <property type="molecule type" value="Genomic_DNA"/>
</dbReference>
<keyword evidence="3" id="KW-0067">ATP-binding</keyword>
<evidence type="ECO:0000313" key="15">
    <source>
        <dbReference type="Proteomes" id="UP000168285"/>
    </source>
</evidence>
<evidence type="ECO:0000313" key="13">
    <source>
        <dbReference type="Proteomes" id="UP000135812"/>
    </source>
</evidence>
<protein>
    <submittedName>
        <fullName evidence="3">Helicase-primase subunit</fullName>
    </submittedName>
    <submittedName>
        <fullName evidence="1">UL8</fullName>
    </submittedName>
</protein>
<dbReference type="RefSeq" id="YP_010795369.1">
    <property type="nucleotide sequence ID" value="NC_075687.1"/>
</dbReference>
<evidence type="ECO:0000313" key="9">
    <source>
        <dbReference type="EMBL" id="AJG04923.1"/>
    </source>
</evidence>
<dbReference type="EMBL" id="KF263690">
    <property type="protein sequence ID" value="AGW24846.1"/>
    <property type="molecule type" value="Genomic_DNA"/>
</dbReference>
<dbReference type="OrthoDB" id="2958at10239"/>
<dbReference type="EMBL" id="JF999965">
    <property type="protein sequence ID" value="AEN80116.1"/>
    <property type="molecule type" value="Genomic_DNA"/>
</dbReference>
<evidence type="ECO:0000313" key="12">
    <source>
        <dbReference type="Proteomes" id="UP000114267"/>
    </source>
</evidence>
<reference evidence="1" key="2">
    <citation type="submission" date="2007-03" db="EMBL/GenBank/DDBJ databases">
        <title>Molecular characterization of duck enteritis virus UL8, UL9 and UL10 homologous to HSV-1.</title>
        <authorList>
            <person name="Gao y."/>
            <person name="Liu S."/>
            <person name="Kong X."/>
            <person name="Chen S."/>
        </authorList>
    </citation>
    <scope>NUCLEOTIDE SEQUENCE</scope>
    <source>
        <strain evidence="1">Chinese commercial DEV vaccine</strain>
    </source>
</reference>
<dbReference type="EMBL" id="EF449515">
    <property type="protein sequence ID" value="ABN80456.1"/>
    <property type="molecule type" value="Genomic_DNA"/>
</dbReference>
<evidence type="ECO:0000313" key="16">
    <source>
        <dbReference type="Proteomes" id="UP000180937"/>
    </source>
</evidence>
<dbReference type="InterPro" id="IPR004996">
    <property type="entry name" value="HSV_HEPA"/>
</dbReference>
<dbReference type="GO" id="GO:0004386">
    <property type="term" value="F:helicase activity"/>
    <property type="evidence" value="ECO:0007669"/>
    <property type="project" value="UniProtKB-KW"/>
</dbReference>
<reference evidence="2" key="5">
    <citation type="submission" date="2009-07" db="EMBL/GenBank/DDBJ databases">
        <authorList>
            <person name="Li Y.F."/>
            <person name="Huang B."/>
        </authorList>
    </citation>
    <scope>NUCLEOTIDE SEQUENCE</scope>
    <source>
        <strain evidence="2">VAC</strain>
    </source>
</reference>
<dbReference type="EMBL" id="JQ673560">
    <property type="protein sequence ID" value="AGA17846.1"/>
    <property type="molecule type" value="Genomic_DNA"/>
</dbReference>
<reference evidence="2 14" key="4">
    <citation type="journal article" date="2009" name="Virology">
        <title>Molecular characterization of the genome of duck enteritis virus.</title>
        <authorList>
            <person name="Li Y."/>
            <person name="Huang B."/>
            <person name="Ma X."/>
            <person name="Wu J."/>
            <person name="Li F."/>
            <person name="Ai W."/>
            <person name="Song M."/>
            <person name="Yang H."/>
        </authorList>
    </citation>
    <scope>NUCLEOTIDE SEQUENCE [LARGE SCALE GENOMIC DNA]</scope>
    <source>
        <strain evidence="2">VAC</strain>
    </source>
</reference>
<evidence type="ECO:0000313" key="11">
    <source>
        <dbReference type="Proteomes" id="UP000112239"/>
    </source>
</evidence>
<reference evidence="1" key="1">
    <citation type="submission" date="2007-01" db="EMBL/GenBank/DDBJ databases">
        <authorList>
            <person name="Gao Y."/>
            <person name="Liu S."/>
            <person name="Kong X."/>
            <person name="Chen S."/>
        </authorList>
    </citation>
    <scope>NUCLEOTIDE SEQUENCE</scope>
    <source>
        <strain evidence="1">Chinese commercial DEV vaccine</strain>
    </source>
</reference>
<reference evidence="9" key="12">
    <citation type="journal article" date="2015" name="Arch. Virol.">
        <title>Biological properties of a duck enteritis virus attenuated via serial passaging in chick embryo fibroblasts.</title>
        <authorList>
            <person name="Yang C."/>
            <person name="Li J."/>
            <person name="Li Q."/>
            <person name="Li L."/>
            <person name="Sun M."/>
            <person name="Li H."/>
            <person name="Xia Y."/>
            <person name="Yang H."/>
            <person name="Yu K."/>
        </authorList>
    </citation>
    <scope>NUCLEOTIDE SEQUENCE</scope>
    <source>
        <strain evidence="9">CV p80</strain>
    </source>
</reference>
<dbReference type="GeneID" id="8223380"/>
<dbReference type="Proteomes" id="UP000112239">
    <property type="component" value="Segment"/>
</dbReference>
<name>A3RMA2_9ALPH</name>
<reference evidence="4 15" key="6">
    <citation type="journal article" date="2011" name="Virus Res.">
        <title>Complete genome sequence of virulent duck enteritis virus (DEV) strain 2085 and comparison with genome sequences of virulent and attenuated DEV strains.</title>
        <authorList>
            <person name="Wang J."/>
            <person name="Hoper D."/>
            <person name="Beer M."/>
            <person name="Osterrieder N."/>
        </authorList>
    </citation>
    <scope>NUCLEOTIDE SEQUENCE [LARGE SCALE GENOMIC DNA]</scope>
    <source>
        <strain evidence="4">2085</strain>
    </source>
</reference>
<keyword evidence="3" id="KW-0347">Helicase</keyword>
<dbReference type="GeneID" id="80532512"/>
<organism evidence="1">
    <name type="scientific">anatid alphaherpesvirus 1</name>
    <dbReference type="NCBI Taxonomy" id="104388"/>
    <lineage>
        <taxon>Viruses</taxon>
        <taxon>Duplodnaviria</taxon>
        <taxon>Heunggongvirae</taxon>
        <taxon>Peploviricota</taxon>
        <taxon>Herviviricetes</taxon>
        <taxon>Herpesvirales</taxon>
        <taxon>Orthoherpesviridae</taxon>
        <taxon>Alphaherpesvirinae</taxon>
        <taxon>Mardivirus</taxon>
        <taxon>Mardivirus anatidalpha1</taxon>
    </lineage>
</organism>
<gene>
    <name evidence="1" type="primary">UL8</name>
    <name evidence="6" type="synonym">DEVCV56</name>
    <name evidence="7" type="synonym">ORF54</name>
    <name evidence="9" type="synonym">ORF56</name>
</gene>
<dbReference type="EMBL" id="KF487736">
    <property type="protein sequence ID" value="AGS78714.1"/>
    <property type="molecule type" value="Genomic_DNA"/>
</dbReference>
<dbReference type="KEGG" id="vg:80532512"/>
<dbReference type="EMBL" id="EU195102">
    <property type="protein sequence ID" value="ABY73924.1"/>
    <property type="molecule type" value="Genomic_DNA"/>
</dbReference>
<reference evidence="5 13" key="7">
    <citation type="journal article" date="2012" name="J. Virol.">
        <title>Complete genomic sequence of chinese virulent duck enteritis virus.</title>
        <authorList>
            <person name="Wu Y."/>
            <person name="Cheng A."/>
            <person name="Wang M."/>
            <person name="Yang Q."/>
            <person name="Zhu D."/>
            <person name="Jia R."/>
            <person name="Chen S."/>
            <person name="Zhou Y."/>
            <person name="Wang X."/>
            <person name="Chen X."/>
        </authorList>
    </citation>
    <scope>NUCLEOTIDE SEQUENCE [LARGE SCALE GENOMIC DNA]</scope>
    <source>
        <strain evidence="5">CHv</strain>
    </source>
</reference>
<evidence type="ECO:0000313" key="6">
    <source>
        <dbReference type="EMBL" id="AGA17846.1"/>
    </source>
</evidence>
<sequence>MELQRDGGFMGTKEQFTSIDGYICSTSIYTLWTRPGSKNVLSVLSYILFRNIKNSRYEAHFTTVDINLNAMEETSLAEEAALTTTWAMTACRDTSRPGAWPMSSMANVGNWKRLSCLVSAHVRTKLRYMSFYSPVRLKVDSNTGLVIYTEPINLTSVPIEPKVGILTATACLPIDNAAVVAQIRSSAGPSLAKARMAAAFKLDMTKSHHRPNDHIYSLEVSISTKNAKYSRRYSDDVYAPPAKSSCSGDSMFEIIDRTLFLDGREISIRVLLPNGFDCLVACADGFSALSVLAVYRHWHETIYDMRKSCAIVPIFAYVGPELYGRGEEHDYFFTVGFPGWPTLKAKASEDGIKETVSTYVDLDGLWPMSGGMALHLLAPWAPEKRPGNDFGTDVVDVLANAKMNALREKWPAGRMTCVLPHGTFIDGAHVVQMDFSAFTPSLYLTLYPSHKRLEHAVRARHKREKPWLKKALVEFCGMLKHTHPEALDATIAISNAISEAIEETATANGLAICTYIKDGFWGVLPKENNQRPNDDIVNICALCQKAAENVLHDLHLLRPTGPGIKLRVEEGTYTHAMSLGMHHYWLGGVDSEDYKLVGFPIRNTFSENVAKTVATLLSCVAANSNYRILYPLFKEAFDRLITTAFENRNDSTFWSVDVPISDEPIPSGAFSYNDHMDMDHGRRRVVEVKTFSEPVTIPCSLLPGPMIVPGIMCLKYIRPALNSACSILSHAVSSKWCNEDVEAFTYDVEQFEPLFA</sequence>
<dbReference type="Proteomes" id="UP000098628">
    <property type="component" value="Genome"/>
</dbReference>
<dbReference type="GO" id="GO:0019079">
    <property type="term" value="P:viral genome replication"/>
    <property type="evidence" value="ECO:0007669"/>
    <property type="project" value="InterPro"/>
</dbReference>
<reference evidence="7 11" key="8">
    <citation type="journal article" date="2013" name="Genome Announc.">
        <title>Complete genome sequence of an attenuated duck enteritis virus obtained by in vitro serial passage.</title>
        <authorList>
            <person name="Yang C."/>
            <person name="Li J."/>
            <person name="Li Q."/>
            <person name="Li H."/>
            <person name="Xia Y."/>
            <person name="Guo X."/>
            <person name="Yu K."/>
            <person name="Yang H."/>
        </authorList>
    </citation>
    <scope>NUCLEOTIDE SEQUENCE [LARGE SCALE GENOMIC DNA]</scope>
    <source>
        <strain evidence="7">K</strain>
    </source>
</reference>
<proteinExistence type="inferred from homology"/>
<evidence type="ECO:0000313" key="8">
    <source>
        <dbReference type="EMBL" id="AGW24846.1"/>
    </source>
</evidence>
<keyword evidence="3" id="KW-0378">Hydrolase</keyword>
<dbReference type="Pfam" id="PF03324">
    <property type="entry name" value="Herpes_HEPA"/>
    <property type="match status" value="1"/>
</dbReference>
<dbReference type="RefSeq" id="YP_003084415.1">
    <property type="nucleotide sequence ID" value="NC_013036.1"/>
</dbReference>
<dbReference type="KEGG" id="vg:8223380"/>
<dbReference type="EMBL" id="KJ549663">
    <property type="protein sequence ID" value="AJG04923.1"/>
    <property type="molecule type" value="Genomic_DNA"/>
</dbReference>
<reference evidence="6 16" key="10">
    <citation type="journal article" date="2014" name="Virus Genes">
        <title>Comparative genomic sequence analysis between a standard challenge strain and a vaccine strain of duck enteritis virus in China.</title>
        <authorList>
            <person name="Yang C."/>
            <person name="Li Q."/>
            <person name="Li J."/>
            <person name="Zhang G."/>
            <person name="Li H."/>
            <person name="Xia Y."/>
            <person name="Yang H."/>
            <person name="Yu K."/>
        </authorList>
    </citation>
    <scope>NUCLEOTIDE SEQUENCE [LARGE SCALE GENOMIC DNA]</scope>
    <source>
        <strain evidence="6">CV</strain>
    </source>
</reference>
<dbReference type="Proteomes" id="UP000168285">
    <property type="component" value="Segment"/>
</dbReference>
<evidence type="ECO:0000313" key="3">
    <source>
        <dbReference type="EMBL" id="ABY73924.1"/>
    </source>
</evidence>
<evidence type="ECO:0000313" key="5">
    <source>
        <dbReference type="EMBL" id="AFC61875.1"/>
    </source>
</evidence>
<dbReference type="Proteomes" id="UP000135812">
    <property type="component" value="Genome"/>
</dbReference>
<reference evidence="8 12" key="9">
    <citation type="submission" date="2013-06" db="EMBL/GenBank/DDBJ databases">
        <authorList>
            <person name="Zou Z."/>
            <person name="Hu Y."/>
        </authorList>
    </citation>
    <scope>NUCLEOTIDE SEQUENCE [LARGE SCALE GENOMIC DNA]</scope>
    <source>
        <strain evidence="8">C-KCE</strain>
    </source>
</reference>
<evidence type="ECO:0000313" key="7">
    <source>
        <dbReference type="EMBL" id="AGS78714.1"/>
    </source>
</evidence>
<keyword evidence="15" id="KW-1185">Reference proteome</keyword>